<dbReference type="InterPro" id="IPR011006">
    <property type="entry name" value="CheY-like_superfamily"/>
</dbReference>
<dbReference type="Gene3D" id="3.30.565.10">
    <property type="entry name" value="Histidine kinase-like ATPase, C-terminal domain"/>
    <property type="match status" value="1"/>
</dbReference>
<dbReference type="EMBL" id="WUQX01000001">
    <property type="protein sequence ID" value="MXP77147.1"/>
    <property type="molecule type" value="Genomic_DNA"/>
</dbReference>
<dbReference type="SUPFAM" id="SSF55874">
    <property type="entry name" value="ATPase domain of HSP90 chaperone/DNA topoisomerase II/histidine kinase"/>
    <property type="match status" value="1"/>
</dbReference>
<evidence type="ECO:0000256" key="8">
    <source>
        <dbReference type="ARBA" id="ARBA00024867"/>
    </source>
</evidence>
<dbReference type="CDD" id="cd16922">
    <property type="entry name" value="HATPase_EvgS-ArcB-TorS-like"/>
    <property type="match status" value="1"/>
</dbReference>
<dbReference type="Gene3D" id="3.40.50.2300">
    <property type="match status" value="2"/>
</dbReference>
<dbReference type="InterPro" id="IPR035965">
    <property type="entry name" value="PAS-like_dom_sf"/>
</dbReference>
<accession>A0A7X3MJ08</accession>
<dbReference type="PANTHER" id="PTHR45339">
    <property type="entry name" value="HYBRID SIGNAL TRANSDUCTION HISTIDINE KINASE J"/>
    <property type="match status" value="1"/>
</dbReference>
<feature type="domain" description="Histidine kinase" evidence="12">
    <location>
        <begin position="481"/>
        <end position="705"/>
    </location>
</feature>
<dbReference type="CDD" id="cd00082">
    <property type="entry name" value="HisKA"/>
    <property type="match status" value="1"/>
</dbReference>
<reference evidence="14 15" key="1">
    <citation type="submission" date="2019-12" db="EMBL/GenBank/DDBJ databases">
        <title>Sporaefaciens musculi gen. nov., sp. nov., a novel bacterium isolated from the caecum of an obese mouse.</title>
        <authorList>
            <person name="Rasmussen T.S."/>
            <person name="Streidl T."/>
            <person name="Hitch T.C.A."/>
            <person name="Wortmann E."/>
            <person name="Deptula P."/>
            <person name="Hansen M."/>
            <person name="Nielsen D.S."/>
            <person name="Clavel T."/>
            <person name="Vogensen F.K."/>
        </authorList>
    </citation>
    <scope>NUCLEOTIDE SEQUENCE [LARGE SCALE GENOMIC DNA]</scope>
    <source>
        <strain evidence="14 15">WCA-9-b2</strain>
    </source>
</reference>
<dbReference type="InterPro" id="IPR004358">
    <property type="entry name" value="Sig_transdc_His_kin-like_C"/>
</dbReference>
<dbReference type="SMART" id="SM00448">
    <property type="entry name" value="REC"/>
    <property type="match status" value="2"/>
</dbReference>
<evidence type="ECO:0000256" key="5">
    <source>
        <dbReference type="ARBA" id="ARBA00022553"/>
    </source>
</evidence>
<dbReference type="InterPro" id="IPR036890">
    <property type="entry name" value="HATPase_C_sf"/>
</dbReference>
<evidence type="ECO:0000313" key="15">
    <source>
        <dbReference type="Proteomes" id="UP000460412"/>
    </source>
</evidence>
<dbReference type="AlphaFoldDB" id="A0A7X3MJ08"/>
<evidence type="ECO:0000259" key="13">
    <source>
        <dbReference type="PROSITE" id="PS50110"/>
    </source>
</evidence>
<dbReference type="CDD" id="cd17546">
    <property type="entry name" value="REC_hyHK_CKI1_RcsC-like"/>
    <property type="match status" value="2"/>
</dbReference>
<keyword evidence="7" id="KW-0902">Two-component regulatory system</keyword>
<evidence type="ECO:0000256" key="2">
    <source>
        <dbReference type="ARBA" id="ARBA00006402"/>
    </source>
</evidence>
<evidence type="ECO:0000256" key="7">
    <source>
        <dbReference type="ARBA" id="ARBA00023012"/>
    </source>
</evidence>
<evidence type="ECO:0000256" key="10">
    <source>
        <dbReference type="PROSITE-ProRule" id="PRU00169"/>
    </source>
</evidence>
<feature type="transmembrane region" description="Helical" evidence="11">
    <location>
        <begin position="15"/>
        <end position="38"/>
    </location>
</feature>
<comment type="catalytic activity">
    <reaction evidence="1">
        <text>ATP + protein L-histidine = ADP + protein N-phospho-L-histidine.</text>
        <dbReference type="EC" id="2.7.13.3"/>
    </reaction>
</comment>
<evidence type="ECO:0000256" key="6">
    <source>
        <dbReference type="ARBA" id="ARBA00022777"/>
    </source>
</evidence>
<keyword evidence="15" id="KW-1185">Reference proteome</keyword>
<dbReference type="SUPFAM" id="SSF52172">
    <property type="entry name" value="CheY-like"/>
    <property type="match status" value="2"/>
</dbReference>
<dbReference type="Gene3D" id="1.10.287.130">
    <property type="match status" value="1"/>
</dbReference>
<dbReference type="FunFam" id="3.30.565.10:FF:000010">
    <property type="entry name" value="Sensor histidine kinase RcsC"/>
    <property type="match status" value="1"/>
</dbReference>
<evidence type="ECO:0000256" key="11">
    <source>
        <dbReference type="SAM" id="Phobius"/>
    </source>
</evidence>
<evidence type="ECO:0000256" key="4">
    <source>
        <dbReference type="ARBA" id="ARBA00018672"/>
    </source>
</evidence>
<dbReference type="SUPFAM" id="SSF47384">
    <property type="entry name" value="Homodimeric domain of signal transducing histidine kinase"/>
    <property type="match status" value="1"/>
</dbReference>
<dbReference type="SUPFAM" id="SSF55785">
    <property type="entry name" value="PYP-like sensor domain (PAS domain)"/>
    <property type="match status" value="1"/>
</dbReference>
<dbReference type="PROSITE" id="PS50110">
    <property type="entry name" value="RESPONSE_REGULATORY"/>
    <property type="match status" value="2"/>
</dbReference>
<feature type="modified residue" description="4-aspartylphosphate" evidence="10">
    <location>
        <position position="918"/>
    </location>
</feature>
<feature type="domain" description="Response regulatory" evidence="13">
    <location>
        <begin position="865"/>
        <end position="987"/>
    </location>
</feature>
<comment type="function">
    <text evidence="8">May play the central regulatory role in sporulation. It may be an element of the effector pathway responsible for the activation of sporulation genes in response to nutritional stress. Spo0A may act in concert with spo0H (a sigma factor) to control the expression of some genes that are critical to the sporulation process.</text>
</comment>
<dbReference type="Gene3D" id="3.30.450.20">
    <property type="entry name" value="PAS domain"/>
    <property type="match status" value="1"/>
</dbReference>
<evidence type="ECO:0000256" key="3">
    <source>
        <dbReference type="ARBA" id="ARBA00012438"/>
    </source>
</evidence>
<dbReference type="EC" id="2.7.13.3" evidence="3"/>
<dbReference type="RefSeq" id="WP_159752238.1">
    <property type="nucleotide sequence ID" value="NZ_WUQX01000001.1"/>
</dbReference>
<dbReference type="SMART" id="SM00387">
    <property type="entry name" value="HATPase_c"/>
    <property type="match status" value="1"/>
</dbReference>
<evidence type="ECO:0000259" key="12">
    <source>
        <dbReference type="PROSITE" id="PS50109"/>
    </source>
</evidence>
<keyword evidence="6" id="KW-0418">Kinase</keyword>
<feature type="modified residue" description="4-aspartylphosphate" evidence="10">
    <location>
        <position position="777"/>
    </location>
</feature>
<keyword evidence="11" id="KW-0472">Membrane</keyword>
<comment type="similarity">
    <text evidence="2">In the N-terminal section; belongs to the phytochrome family.</text>
</comment>
<dbReference type="InterPro" id="IPR001789">
    <property type="entry name" value="Sig_transdc_resp-reg_receiver"/>
</dbReference>
<keyword evidence="6" id="KW-0808">Transferase</keyword>
<dbReference type="SMART" id="SM00388">
    <property type="entry name" value="HisKA"/>
    <property type="match status" value="1"/>
</dbReference>
<dbReference type="PANTHER" id="PTHR45339:SF1">
    <property type="entry name" value="HYBRID SIGNAL TRANSDUCTION HISTIDINE KINASE J"/>
    <property type="match status" value="1"/>
</dbReference>
<organism evidence="14 15">
    <name type="scientific">Sporofaciens musculi</name>
    <dbReference type="NCBI Taxonomy" id="2681861"/>
    <lineage>
        <taxon>Bacteria</taxon>
        <taxon>Bacillati</taxon>
        <taxon>Bacillota</taxon>
        <taxon>Clostridia</taxon>
        <taxon>Lachnospirales</taxon>
        <taxon>Lachnospiraceae</taxon>
        <taxon>Sporofaciens</taxon>
    </lineage>
</organism>
<dbReference type="Pfam" id="PF02518">
    <property type="entry name" value="HATPase_c"/>
    <property type="match status" value="1"/>
</dbReference>
<comment type="caution">
    <text evidence="14">The sequence shown here is derived from an EMBL/GenBank/DDBJ whole genome shotgun (WGS) entry which is preliminary data.</text>
</comment>
<proteinExistence type="inferred from homology"/>
<dbReference type="InterPro" id="IPR005467">
    <property type="entry name" value="His_kinase_dom"/>
</dbReference>
<keyword evidence="5 10" id="KW-0597">Phosphoprotein</keyword>
<evidence type="ECO:0000313" key="14">
    <source>
        <dbReference type="EMBL" id="MXP77147.1"/>
    </source>
</evidence>
<dbReference type="GO" id="GO:0000155">
    <property type="term" value="F:phosphorelay sensor kinase activity"/>
    <property type="evidence" value="ECO:0007669"/>
    <property type="project" value="InterPro"/>
</dbReference>
<name>A0A7X3MJ08_9FIRM</name>
<gene>
    <name evidence="14" type="ORF">GN277_17735</name>
</gene>
<evidence type="ECO:0000256" key="9">
    <source>
        <dbReference type="ARBA" id="ARBA00074306"/>
    </source>
</evidence>
<dbReference type="InterPro" id="IPR003661">
    <property type="entry name" value="HisK_dim/P_dom"/>
</dbReference>
<dbReference type="Pfam" id="PF00512">
    <property type="entry name" value="HisKA"/>
    <property type="match status" value="1"/>
</dbReference>
<dbReference type="Proteomes" id="UP000460412">
    <property type="component" value="Unassembled WGS sequence"/>
</dbReference>
<dbReference type="PROSITE" id="PS50109">
    <property type="entry name" value="HIS_KIN"/>
    <property type="match status" value="1"/>
</dbReference>
<dbReference type="InterPro" id="IPR003594">
    <property type="entry name" value="HATPase_dom"/>
</dbReference>
<keyword evidence="11" id="KW-0812">Transmembrane</keyword>
<evidence type="ECO:0000256" key="1">
    <source>
        <dbReference type="ARBA" id="ARBA00000085"/>
    </source>
</evidence>
<dbReference type="InterPro" id="IPR036097">
    <property type="entry name" value="HisK_dim/P_sf"/>
</dbReference>
<keyword evidence="11" id="KW-1133">Transmembrane helix</keyword>
<dbReference type="Pfam" id="PF00072">
    <property type="entry name" value="Response_reg"/>
    <property type="match status" value="2"/>
</dbReference>
<sequence length="996" mass="112744">MNVEGTEREKNKRYYVVNFLICVCIALILGAGVAYIVILRSNLMEQTIGNVLNVTRQQQQSFDTFISADRERLHSYATYFSHTDSKDTAGVREKLKVFSEIDAYYSVINLETGEYCNNKSEQVFLMQGDELEVYRSLTGADIRDPYPGLYSGSTAFGYYERFEFADGVQGLFQKAYESEEVSEEFSLSFYNGQGRGYIVSREGEILMRSNGEKDKYSYNNLFDMVVSADDTEGGGEEFIEMLRNRKTGTAVFENIQGEQICTYVPVENVEGWYLISVVPVSAVMEEADEIIKNSQFTIIFLGVVMMFFTGCLFLNWRSHKEISKKDQEIEYNKQQFDIFSTYLSNNTDDVYIMLNSRERRVEYVSSNVVRVLGVSVEDVLKDIRIFGRAKYCSGKHVEFTDLEAMEPGDSFEPVMSERIHAKTGQHRWFWETVYSVLIQGEKKIVVYLSDRTRERETQNTLTQALDLARVANKAKSTFLSSVSHDIRTPMNAIMGLVTLLSQEADNPERVLEYTQRINAASQHLLGLINDVLDMNKIEGGNATLNISEVNMAEVIEELNVIIRPQSKAKDQNFRIFASSFTHERLLGDKLRINQVLINILSNAVKYTQEGGCIELNVCELPGVTEGYSRVEFVIRDNGQGMSPDYLEVIFQPFTREEGSATREIQGTGLGMAITKSLVDLMGGSIEVESELGVGTTFTLDLDLRNCEDDEDDLAFWERHGVRRMLVADDDEYVCQNIVKAMKHTGVDIRYTTSGKKVVEMMRTARERGEPYDVMILDWKMPGFDGMETARLIRKNYPVKIPILFFTSFDWSEIEEEALEVGVNNFLTKPFFMHSFKEAVERLMDSGKDKLERTDSQAESVFAGKHILVVDDIEVNRLILVKILESLGAAVCDIAKDGQEAVDMFNSSSAGEYDVIFMDVQMPVLDGYGATRAIRVSGHPSAKSVPIIAMTANAFMDDIRDALESGMDAHVSKPVVVDQLKSTFQEVLERKRQYGGS</sequence>
<feature type="domain" description="Response regulatory" evidence="13">
    <location>
        <begin position="723"/>
        <end position="843"/>
    </location>
</feature>
<dbReference type="PRINTS" id="PR00344">
    <property type="entry name" value="BCTRLSENSOR"/>
</dbReference>
<protein>
    <recommendedName>
        <fullName evidence="9">Circadian input-output histidine kinase CikA</fullName>
        <ecNumber evidence="3">2.7.13.3</ecNumber>
    </recommendedName>
    <alternativeName>
        <fullName evidence="4">Stage 0 sporulation protein A homolog</fullName>
    </alternativeName>
</protein>